<dbReference type="GO" id="GO:0009986">
    <property type="term" value="C:cell surface"/>
    <property type="evidence" value="ECO:0007669"/>
    <property type="project" value="TreeGrafter"/>
</dbReference>
<organism evidence="6">
    <name type="scientific">Aspergillus flavus</name>
    <dbReference type="NCBI Taxonomy" id="5059"/>
    <lineage>
        <taxon>Eukaryota</taxon>
        <taxon>Fungi</taxon>
        <taxon>Dikarya</taxon>
        <taxon>Ascomycota</taxon>
        <taxon>Pezizomycotina</taxon>
        <taxon>Eurotiomycetes</taxon>
        <taxon>Eurotiomycetidae</taxon>
        <taxon>Eurotiales</taxon>
        <taxon>Aspergillaceae</taxon>
        <taxon>Aspergillus</taxon>
        <taxon>Aspergillus subgen. Circumdati</taxon>
    </lineage>
</organism>
<dbReference type="GO" id="GO:0005886">
    <property type="term" value="C:plasma membrane"/>
    <property type="evidence" value="ECO:0007669"/>
    <property type="project" value="TreeGrafter"/>
</dbReference>
<dbReference type="Pfam" id="PF12454">
    <property type="entry name" value="Ecm33"/>
    <property type="match status" value="1"/>
</dbReference>
<dbReference type="SMR" id="A0A5N6GX55"/>
<feature type="compositionally biased region" description="Low complexity" evidence="4">
    <location>
        <begin position="358"/>
        <end position="371"/>
    </location>
</feature>
<comment type="subcellular location">
    <subcellularLocation>
        <location evidence="1">Cell envelope</location>
    </subcellularLocation>
</comment>
<evidence type="ECO:0000256" key="5">
    <source>
        <dbReference type="SAM" id="SignalP"/>
    </source>
</evidence>
<protein>
    <submittedName>
        <fullName evidence="6">GPI-anchored cell wall organization protein-domain-containing protein</fullName>
    </submittedName>
</protein>
<dbReference type="PANTHER" id="PTHR31018:SF3">
    <property type="entry name" value="RECEPTOR PROTEIN-TYROSINE KINASE"/>
    <property type="match status" value="1"/>
</dbReference>
<sequence length="400" mass="41692">MFIKYALPALAAAQAVFAASDNIECGSGDTIKIENQSDADGYSSCSTLKGDVEISGTYSGDLQLNGVKQISGGLSCDGASNMTGLSASSLNSIGDTFKLTGLTTLTTLSFAALTKVGSIEFTALPQLQSLDFTKGVTEAGSVVITNTGLSSLNGISLETVGGFDITENTNLKTVNVNNLKNATALINFAGNMDGLEIEFPNLGTGQNMTFRNVSSVSVPSLEKLKGQLGFWGNKFQSFSAPNLTETSDLIFNDNSKLSNISMPVLKTVNGGFQIARSDKLNVIDFPKLETVTGAIDFSGEFNEAHLDSLKLVRGDFNMQSTGNISCTTFDNMAKNREVIKGTETCKTTSNPETRDGKSGSTTSTGKASATSTGAASALDVSSMPAMGLAAVFGALVQYAL</sequence>
<name>A0A5N6GX55_ASPFL</name>
<feature type="signal peptide" evidence="5">
    <location>
        <begin position="1"/>
        <end position="18"/>
    </location>
</feature>
<keyword evidence="3" id="KW-0325">Glycoprotein</keyword>
<dbReference type="GO" id="GO:0031505">
    <property type="term" value="P:fungal-type cell wall organization"/>
    <property type="evidence" value="ECO:0007669"/>
    <property type="project" value="TreeGrafter"/>
</dbReference>
<dbReference type="InterPro" id="IPR032675">
    <property type="entry name" value="LRR_dom_sf"/>
</dbReference>
<dbReference type="Proteomes" id="UP000325434">
    <property type="component" value="Unassembled WGS sequence"/>
</dbReference>
<dbReference type="PANTHER" id="PTHR31018">
    <property type="entry name" value="SPORULATION-SPECIFIC PROTEIN-RELATED"/>
    <property type="match status" value="1"/>
</dbReference>
<keyword evidence="2 5" id="KW-0732">Signal</keyword>
<feature type="region of interest" description="Disordered" evidence="4">
    <location>
        <begin position="344"/>
        <end position="371"/>
    </location>
</feature>
<gene>
    <name evidence="6" type="ORF">BDV35DRAFT_404700</name>
</gene>
<evidence type="ECO:0000256" key="4">
    <source>
        <dbReference type="SAM" id="MobiDB-lite"/>
    </source>
</evidence>
<evidence type="ECO:0000313" key="6">
    <source>
        <dbReference type="EMBL" id="KAB8246916.1"/>
    </source>
</evidence>
<feature type="chain" id="PRO_5025006745" evidence="5">
    <location>
        <begin position="19"/>
        <end position="400"/>
    </location>
</feature>
<dbReference type="GO" id="GO:0009277">
    <property type="term" value="C:fungal-type cell wall"/>
    <property type="evidence" value="ECO:0007669"/>
    <property type="project" value="TreeGrafter"/>
</dbReference>
<dbReference type="InterPro" id="IPR051648">
    <property type="entry name" value="CWI-Assembly_Regulator"/>
</dbReference>
<accession>A0A5N6GX55</accession>
<dbReference type="VEuPathDB" id="FungiDB:F9C07_2282036"/>
<dbReference type="VEuPathDB" id="FungiDB:AFLA_007258"/>
<dbReference type="AlphaFoldDB" id="A0A5N6GX55"/>
<evidence type="ECO:0000256" key="2">
    <source>
        <dbReference type="ARBA" id="ARBA00022729"/>
    </source>
</evidence>
<evidence type="ECO:0000256" key="1">
    <source>
        <dbReference type="ARBA" id="ARBA00004196"/>
    </source>
</evidence>
<dbReference type="Gene3D" id="3.80.10.10">
    <property type="entry name" value="Ribonuclease Inhibitor"/>
    <property type="match status" value="1"/>
</dbReference>
<evidence type="ECO:0000256" key="3">
    <source>
        <dbReference type="ARBA" id="ARBA00023180"/>
    </source>
</evidence>
<proteinExistence type="predicted"/>
<dbReference type="EMBL" id="ML734595">
    <property type="protein sequence ID" value="KAB8246916.1"/>
    <property type="molecule type" value="Genomic_DNA"/>
</dbReference>
<reference evidence="6" key="1">
    <citation type="submission" date="2019-04" db="EMBL/GenBank/DDBJ databases">
        <title>Friends and foes A comparative genomics study of 23 Aspergillus species from section Flavi.</title>
        <authorList>
            <consortium name="DOE Joint Genome Institute"/>
            <person name="Kjaerbolling I."/>
            <person name="Vesth T."/>
            <person name="Frisvad J.C."/>
            <person name="Nybo J.L."/>
            <person name="Theobald S."/>
            <person name="Kildgaard S."/>
            <person name="Isbrandt T."/>
            <person name="Kuo A."/>
            <person name="Sato A."/>
            <person name="Lyhne E.K."/>
            <person name="Kogle M.E."/>
            <person name="Wiebenga A."/>
            <person name="Kun R.S."/>
            <person name="Lubbers R.J."/>
            <person name="Makela M.R."/>
            <person name="Barry K."/>
            <person name="Chovatia M."/>
            <person name="Clum A."/>
            <person name="Daum C."/>
            <person name="Haridas S."/>
            <person name="He G."/>
            <person name="LaButti K."/>
            <person name="Lipzen A."/>
            <person name="Mondo S."/>
            <person name="Riley R."/>
            <person name="Salamov A."/>
            <person name="Simmons B.A."/>
            <person name="Magnuson J.K."/>
            <person name="Henrissat B."/>
            <person name="Mortensen U.H."/>
            <person name="Larsen T.O."/>
            <person name="Devries R.P."/>
            <person name="Grigoriev I.V."/>
            <person name="Machida M."/>
            <person name="Baker S.E."/>
            <person name="Andersen M.R."/>
        </authorList>
    </citation>
    <scope>NUCLEOTIDE SEQUENCE [LARGE SCALE GENOMIC DNA]</scope>
    <source>
        <strain evidence="6">CBS 121.62</strain>
    </source>
</reference>
<dbReference type="SUPFAM" id="SSF52058">
    <property type="entry name" value="L domain-like"/>
    <property type="match status" value="2"/>
</dbReference>